<dbReference type="RefSeq" id="WP_009526072.1">
    <property type="nucleotide sequence ID" value="NZ_JH414561.1"/>
</dbReference>
<keyword evidence="5 7" id="KW-1133">Transmembrane helix</keyword>
<evidence type="ECO:0000256" key="1">
    <source>
        <dbReference type="ARBA" id="ARBA00004141"/>
    </source>
</evidence>
<dbReference type="InterPro" id="IPR029044">
    <property type="entry name" value="Nucleotide-diphossugar_trans"/>
</dbReference>
<accession>G9X0A7</accession>
<evidence type="ECO:0000256" key="6">
    <source>
        <dbReference type="ARBA" id="ARBA00023136"/>
    </source>
</evidence>
<keyword evidence="6 7" id="KW-0472">Membrane</keyword>
<dbReference type="Proteomes" id="UP000006437">
    <property type="component" value="Unassembled WGS sequence"/>
</dbReference>
<feature type="transmembrane region" description="Helical" evidence="7">
    <location>
        <begin position="263"/>
        <end position="290"/>
    </location>
</feature>
<evidence type="ECO:0000256" key="7">
    <source>
        <dbReference type="SAM" id="Phobius"/>
    </source>
</evidence>
<dbReference type="GO" id="GO:0005886">
    <property type="term" value="C:plasma membrane"/>
    <property type="evidence" value="ECO:0007669"/>
    <property type="project" value="TreeGrafter"/>
</dbReference>
<name>G9X0A7_9FIRM</name>
<dbReference type="GO" id="GO:0016757">
    <property type="term" value="F:glycosyltransferase activity"/>
    <property type="evidence" value="ECO:0007669"/>
    <property type="project" value="UniProtKB-KW"/>
</dbReference>
<gene>
    <name evidence="9" type="ORF">HMPREF9629_01843</name>
</gene>
<dbReference type="PATRIC" id="fig|796937.3.peg.1054"/>
<dbReference type="HOGENOM" id="CLU_033536_0_1_9"/>
<dbReference type="SUPFAM" id="SSF53448">
    <property type="entry name" value="Nucleotide-diphospho-sugar transferases"/>
    <property type="match status" value="1"/>
</dbReference>
<dbReference type="PANTHER" id="PTHR48090">
    <property type="entry name" value="UNDECAPRENYL-PHOSPHATE 4-DEOXY-4-FORMAMIDO-L-ARABINOSE TRANSFERASE-RELATED"/>
    <property type="match status" value="1"/>
</dbReference>
<keyword evidence="2" id="KW-0328">Glycosyltransferase</keyword>
<dbReference type="Pfam" id="PF00535">
    <property type="entry name" value="Glycos_transf_2"/>
    <property type="match status" value="1"/>
</dbReference>
<evidence type="ECO:0000259" key="8">
    <source>
        <dbReference type="Pfam" id="PF00535"/>
    </source>
</evidence>
<dbReference type="EMBL" id="AFZE01000013">
    <property type="protein sequence ID" value="EHL15454.1"/>
    <property type="molecule type" value="Genomic_DNA"/>
</dbReference>
<protein>
    <recommendedName>
        <fullName evidence="8">Glycosyltransferase 2-like domain-containing protein</fullName>
    </recommendedName>
</protein>
<reference evidence="9 10" key="1">
    <citation type="submission" date="2011-08" db="EMBL/GenBank/DDBJ databases">
        <title>The Genome Sequence of Eubacteriaceae bacterium ACC19a.</title>
        <authorList>
            <consortium name="The Broad Institute Genome Sequencing Platform"/>
            <person name="Earl A."/>
            <person name="Ward D."/>
            <person name="Feldgarden M."/>
            <person name="Gevers D."/>
            <person name="Sizova M."/>
            <person name="Hazen A."/>
            <person name="Epstein S."/>
            <person name="Young S.K."/>
            <person name="Zeng Q."/>
            <person name="Gargeya S."/>
            <person name="Fitzgerald M."/>
            <person name="Haas B."/>
            <person name="Abouelleil A."/>
            <person name="Alvarado L."/>
            <person name="Arachchi H.M."/>
            <person name="Berlin A."/>
            <person name="Brown A."/>
            <person name="Chapman S.B."/>
            <person name="Chen Z."/>
            <person name="Dunbar C."/>
            <person name="Freedman E."/>
            <person name="Gearin G."/>
            <person name="Gellesch M."/>
            <person name="Goldberg J."/>
            <person name="Griggs A."/>
            <person name="Gujja S."/>
            <person name="Heiman D."/>
            <person name="Howarth C."/>
            <person name="Larson L."/>
            <person name="Lui A."/>
            <person name="MacDonald P.J.P."/>
            <person name="Montmayeur A."/>
            <person name="Murphy C."/>
            <person name="Neiman D."/>
            <person name="Pearson M."/>
            <person name="Priest M."/>
            <person name="Roberts A."/>
            <person name="Saif S."/>
            <person name="Shea T."/>
            <person name="Shenoy N."/>
            <person name="Sisk P."/>
            <person name="Stolte C."/>
            <person name="Sykes S."/>
            <person name="Wortman J."/>
            <person name="Nusbaum C."/>
            <person name="Birren B."/>
        </authorList>
    </citation>
    <scope>NUCLEOTIDE SEQUENCE [LARGE SCALE GENOMIC DNA]</scope>
    <source>
        <strain evidence="9 10">ACC19a</strain>
    </source>
</reference>
<sequence length="317" mass="36744">MKKISVVIPCWSEEKSIRLMYDRLKNVFDSKLSNYDYEIIFVDDHSPDNTWCEIEKLCEIDKNVKGILNARNFGYTRNVFATFRYGSGDATFMIFGDLQDPPELLSDFVKKWEEGYKVVIGKKIKSDESRLLFIGRTMYYKLISSFSQTEQIQHFNGFGLYDKKFIDIMKEIEDPSPYFKGIISEFSMNPYIIEYNQAESNRGRSGSNFFKNYDAAMIGITSYTKTFMRMATFVGAILGIFSLLFAIFIFINKILNWNEYPVGTASIIIGIFFIGAIQLFFIGILGEYILSINTRVLKRPLVVVEKKLNFDENNEEV</sequence>
<dbReference type="InterPro" id="IPR001173">
    <property type="entry name" value="Glyco_trans_2-like"/>
</dbReference>
<evidence type="ECO:0000256" key="4">
    <source>
        <dbReference type="ARBA" id="ARBA00022692"/>
    </source>
</evidence>
<dbReference type="InterPro" id="IPR050256">
    <property type="entry name" value="Glycosyltransferase_2"/>
</dbReference>
<comment type="caution">
    <text evidence="9">The sequence shown here is derived from an EMBL/GenBank/DDBJ whole genome shotgun (WGS) entry which is preliminary data.</text>
</comment>
<dbReference type="Gene3D" id="3.90.550.10">
    <property type="entry name" value="Spore Coat Polysaccharide Biosynthesis Protein SpsA, Chain A"/>
    <property type="match status" value="1"/>
</dbReference>
<keyword evidence="4 7" id="KW-0812">Transmembrane</keyword>
<evidence type="ECO:0000313" key="9">
    <source>
        <dbReference type="EMBL" id="EHL15454.1"/>
    </source>
</evidence>
<evidence type="ECO:0000313" key="10">
    <source>
        <dbReference type="Proteomes" id="UP000006437"/>
    </source>
</evidence>
<evidence type="ECO:0000256" key="5">
    <source>
        <dbReference type="ARBA" id="ARBA00022989"/>
    </source>
</evidence>
<proteinExistence type="predicted"/>
<organism evidence="9 10">
    <name type="scientific">Peptoanaerobacter stomatis</name>
    <dbReference type="NCBI Taxonomy" id="796937"/>
    <lineage>
        <taxon>Bacteria</taxon>
        <taxon>Bacillati</taxon>
        <taxon>Bacillota</taxon>
        <taxon>Clostridia</taxon>
        <taxon>Peptostreptococcales</taxon>
        <taxon>Filifactoraceae</taxon>
        <taxon>Peptoanaerobacter</taxon>
    </lineage>
</organism>
<keyword evidence="3" id="KW-0808">Transferase</keyword>
<dbReference type="PANTHER" id="PTHR48090:SF1">
    <property type="entry name" value="PROPHAGE BACTOPRENOL GLUCOSYL TRANSFERASE HOMOLOG"/>
    <property type="match status" value="1"/>
</dbReference>
<feature type="domain" description="Glycosyltransferase 2-like" evidence="8">
    <location>
        <begin position="5"/>
        <end position="151"/>
    </location>
</feature>
<feature type="transmembrane region" description="Helical" evidence="7">
    <location>
        <begin position="230"/>
        <end position="251"/>
    </location>
</feature>
<dbReference type="CDD" id="cd04187">
    <property type="entry name" value="DPM1_like_bac"/>
    <property type="match status" value="1"/>
</dbReference>
<dbReference type="BioCyc" id="EBAC796937-HMP:GMGH-1851-MONOMER"/>
<evidence type="ECO:0000256" key="2">
    <source>
        <dbReference type="ARBA" id="ARBA00022676"/>
    </source>
</evidence>
<comment type="subcellular location">
    <subcellularLocation>
        <location evidence="1">Membrane</location>
        <topology evidence="1">Multi-pass membrane protein</topology>
    </subcellularLocation>
</comment>
<dbReference type="AlphaFoldDB" id="G9X0A7"/>
<evidence type="ECO:0000256" key="3">
    <source>
        <dbReference type="ARBA" id="ARBA00022679"/>
    </source>
</evidence>